<evidence type="ECO:0000256" key="3">
    <source>
        <dbReference type="ARBA" id="ARBA00022989"/>
    </source>
</evidence>
<feature type="transmembrane region" description="Helical" evidence="5">
    <location>
        <begin position="15"/>
        <end position="35"/>
    </location>
</feature>
<dbReference type="InterPro" id="IPR007568">
    <property type="entry name" value="RTA1"/>
</dbReference>
<dbReference type="KEGG" id="aalt:CC77DRAFT_924974"/>
<dbReference type="AlphaFoldDB" id="A0A177E4V6"/>
<feature type="transmembrane region" description="Helical" evidence="5">
    <location>
        <begin position="74"/>
        <end position="99"/>
    </location>
</feature>
<evidence type="ECO:0000313" key="6">
    <source>
        <dbReference type="EMBL" id="OAG26252.1"/>
    </source>
</evidence>
<dbReference type="Pfam" id="PF04479">
    <property type="entry name" value="RTA1"/>
    <property type="match status" value="1"/>
</dbReference>
<feature type="transmembrane region" description="Helical" evidence="5">
    <location>
        <begin position="235"/>
        <end position="254"/>
    </location>
</feature>
<dbReference type="PANTHER" id="PTHR31465:SF27">
    <property type="entry name" value="DOMAIN PROTEIN, PUTATIVE (AFU_ORTHOLOGUE AFUA_3G01030)-RELATED"/>
    <property type="match status" value="1"/>
</dbReference>
<dbReference type="RefSeq" id="XP_018391673.1">
    <property type="nucleotide sequence ID" value="XM_018533834.1"/>
</dbReference>
<reference evidence="6 7" key="1">
    <citation type="submission" date="2016-05" db="EMBL/GenBank/DDBJ databases">
        <title>Comparative analysis of secretome profiles of manganese(II)-oxidizing ascomycete fungi.</title>
        <authorList>
            <consortium name="DOE Joint Genome Institute"/>
            <person name="Zeiner C.A."/>
            <person name="Purvine S.O."/>
            <person name="Zink E.M."/>
            <person name="Wu S."/>
            <person name="Pasa-Tolic L."/>
            <person name="Chaput D.L."/>
            <person name="Haridas S."/>
            <person name="Grigoriev I.V."/>
            <person name="Santelli C.M."/>
            <person name="Hansel C.M."/>
        </authorList>
    </citation>
    <scope>NUCLEOTIDE SEQUENCE [LARGE SCALE GENOMIC DNA]</scope>
    <source>
        <strain evidence="6 7">SRC1lrK2f</strain>
    </source>
</reference>
<keyword evidence="3 5" id="KW-1133">Transmembrane helix</keyword>
<evidence type="ECO:0000313" key="7">
    <source>
        <dbReference type="Proteomes" id="UP000077248"/>
    </source>
</evidence>
<feature type="transmembrane region" description="Helical" evidence="5">
    <location>
        <begin position="154"/>
        <end position="176"/>
    </location>
</feature>
<keyword evidence="7" id="KW-1185">Reference proteome</keyword>
<name>A0A177E4V6_ALTAL</name>
<dbReference type="VEuPathDB" id="FungiDB:CC77DRAFT_924974"/>
<comment type="subcellular location">
    <subcellularLocation>
        <location evidence="1">Membrane</location>
        <topology evidence="1">Multi-pass membrane protein</topology>
    </subcellularLocation>
</comment>
<keyword evidence="4 5" id="KW-0472">Membrane</keyword>
<evidence type="ECO:0000256" key="4">
    <source>
        <dbReference type="ARBA" id="ARBA00023136"/>
    </source>
</evidence>
<organism evidence="6 7">
    <name type="scientific">Alternaria alternata</name>
    <name type="common">Alternaria rot fungus</name>
    <name type="synonym">Torula alternata</name>
    <dbReference type="NCBI Taxonomy" id="5599"/>
    <lineage>
        <taxon>Eukaryota</taxon>
        <taxon>Fungi</taxon>
        <taxon>Dikarya</taxon>
        <taxon>Ascomycota</taxon>
        <taxon>Pezizomycotina</taxon>
        <taxon>Dothideomycetes</taxon>
        <taxon>Pleosporomycetidae</taxon>
        <taxon>Pleosporales</taxon>
        <taxon>Pleosporineae</taxon>
        <taxon>Pleosporaceae</taxon>
        <taxon>Alternaria</taxon>
        <taxon>Alternaria sect. Alternaria</taxon>
        <taxon>Alternaria alternata complex</taxon>
    </lineage>
</organism>
<feature type="transmembrane region" description="Helical" evidence="5">
    <location>
        <begin position="47"/>
        <end position="68"/>
    </location>
</feature>
<sequence length="286" mass="32655">MPALETYKGAYLWKYVPNFAAAITFGVLFFILTLAHAYRMHRYRTWYTIPFITGGFCEPIGYACRAIATYHTGSLIPFLLQAIFILLPPCLFAGTLYMVYSRVVRATHGERFSYLSPRWCTRIFVAGDLLCLNIQSTGAGFLPKPKLANAGNGVIVTGLGLQVLIFAGFMWCCILFHRKFSLHLRNSGQHVHVPWQSLLWMLYGTSVIISIRNIFRLVEFIAGHDSYLFLNEWPVYVFDGALMLLVMISFYIWYPFQLQNEEIGTESMIELTNEDNSPPGDEPSRK</sequence>
<dbReference type="PANTHER" id="PTHR31465">
    <property type="entry name" value="PROTEIN RTA1-RELATED"/>
    <property type="match status" value="1"/>
</dbReference>
<evidence type="ECO:0000256" key="1">
    <source>
        <dbReference type="ARBA" id="ARBA00004141"/>
    </source>
</evidence>
<evidence type="ECO:0000256" key="5">
    <source>
        <dbReference type="SAM" id="Phobius"/>
    </source>
</evidence>
<dbReference type="GO" id="GO:0016020">
    <property type="term" value="C:membrane"/>
    <property type="evidence" value="ECO:0007669"/>
    <property type="project" value="UniProtKB-SubCell"/>
</dbReference>
<feature type="transmembrane region" description="Helical" evidence="5">
    <location>
        <begin position="197"/>
        <end position="215"/>
    </location>
</feature>
<dbReference type="OMA" id="KEWPTFV"/>
<evidence type="ECO:0000256" key="2">
    <source>
        <dbReference type="ARBA" id="ARBA00022692"/>
    </source>
</evidence>
<feature type="transmembrane region" description="Helical" evidence="5">
    <location>
        <begin position="119"/>
        <end position="142"/>
    </location>
</feature>
<keyword evidence="2 5" id="KW-0812">Transmembrane</keyword>
<dbReference type="GeneID" id="29119428"/>
<dbReference type="Proteomes" id="UP000077248">
    <property type="component" value="Unassembled WGS sequence"/>
</dbReference>
<protein>
    <submittedName>
        <fullName evidence="6">RTA1-domain-containing protein</fullName>
    </submittedName>
</protein>
<dbReference type="EMBL" id="KV441469">
    <property type="protein sequence ID" value="OAG26252.1"/>
    <property type="molecule type" value="Genomic_DNA"/>
</dbReference>
<gene>
    <name evidence="6" type="ORF">CC77DRAFT_924974</name>
</gene>
<proteinExistence type="predicted"/>
<accession>A0A177E4V6</accession>